<keyword evidence="3" id="KW-0175">Coiled coil</keyword>
<dbReference type="Pfam" id="PF01056">
    <property type="entry name" value="Myc_N"/>
    <property type="match status" value="1"/>
</dbReference>
<evidence type="ECO:0000256" key="3">
    <source>
        <dbReference type="SAM" id="Coils"/>
    </source>
</evidence>
<feature type="domain" description="BHLH" evidence="5">
    <location>
        <begin position="346"/>
        <end position="398"/>
    </location>
</feature>
<reference evidence="6" key="1">
    <citation type="submission" date="2022-11" db="EMBL/GenBank/DDBJ databases">
        <title>Centuries of genome instability and evolution in soft-shell clam transmissible cancer (bioRxiv).</title>
        <authorList>
            <person name="Hart S.F.M."/>
            <person name="Yonemitsu M.A."/>
            <person name="Giersch R.M."/>
            <person name="Beal B.F."/>
            <person name="Arriagada G."/>
            <person name="Davis B.W."/>
            <person name="Ostrander E.A."/>
            <person name="Goff S.P."/>
            <person name="Metzger M.J."/>
        </authorList>
    </citation>
    <scope>NUCLEOTIDE SEQUENCE</scope>
    <source>
        <strain evidence="6">MELC-2E11</strain>
        <tissue evidence="6">Siphon/mantle</tissue>
    </source>
</reference>
<evidence type="ECO:0000256" key="2">
    <source>
        <dbReference type="PIRNR" id="PIRNR001705"/>
    </source>
</evidence>
<feature type="coiled-coil region" evidence="3">
    <location>
        <begin position="395"/>
        <end position="429"/>
    </location>
</feature>
<name>A0ABY7FPW6_MYAAR</name>
<dbReference type="Proteomes" id="UP001164746">
    <property type="component" value="Chromosome 13"/>
</dbReference>
<accession>A0ABY7FPW6</accession>
<dbReference type="CDD" id="cd11400">
    <property type="entry name" value="bHLHzip_Myc"/>
    <property type="match status" value="1"/>
</dbReference>
<feature type="region of interest" description="Disordered" evidence="4">
    <location>
        <begin position="296"/>
        <end position="316"/>
    </location>
</feature>
<evidence type="ECO:0000256" key="1">
    <source>
        <dbReference type="ARBA" id="ARBA00023125"/>
    </source>
</evidence>
<gene>
    <name evidence="6" type="ORF">MAR_036593</name>
    <name evidence="7" type="ORF">MAR_036594</name>
</gene>
<dbReference type="PRINTS" id="PR00044">
    <property type="entry name" value="LEUZIPPRMYC"/>
</dbReference>
<evidence type="ECO:0000259" key="5">
    <source>
        <dbReference type="PROSITE" id="PS50888"/>
    </source>
</evidence>
<feature type="region of interest" description="Disordered" evidence="4">
    <location>
        <begin position="231"/>
        <end position="251"/>
    </location>
</feature>
<proteinExistence type="predicted"/>
<evidence type="ECO:0000256" key="4">
    <source>
        <dbReference type="SAM" id="MobiDB-lite"/>
    </source>
</evidence>
<evidence type="ECO:0000313" key="6">
    <source>
        <dbReference type="EMBL" id="WAR22924.1"/>
    </source>
</evidence>
<dbReference type="PANTHER" id="PTHR45851">
    <property type="entry name" value="MYC PROTO-ONCOGENE"/>
    <property type="match status" value="1"/>
</dbReference>
<keyword evidence="2" id="KW-0539">Nucleus</keyword>
<sequence>MGIRRITTNFNTDMHMQPTKRFRVAKMDNVVHAASVGISDIVPSIFDDVELHNSPTSMTSEDIWKKFDLPTPPLSPQHEGEDDWDLENITMPFDIDTEDLLLFDDEKTNELLKDVASVFPESPPGVAPDIETFLQSNLIQDIMWSAPAKADDSTSAKVPCSENQRSRCDSCSNPMSTACVAPDEILMETNLGGTLSQTKVHSLGIETPSDSEEEIDVVTVAEKFVSVPTTKRKYRSDDEYSSSGAENRKPRTVTLTIEHKASSSHNISKCAAVRQKVDCPTDVHNYSLPLSSLKRVHSYPSSPVTHKSKKLRRDISIPSELRKVAQKLKSCSSRSSSDSEDLCDVGKRTQHNVLERKRRTDLKNSFFHLRDSVPDLEGQERAPKVVILRKASQYINRLIEEQRQKDREIEQLKLRKEKLKRHLSRLRDY</sequence>
<evidence type="ECO:0000313" key="7">
    <source>
        <dbReference type="EMBL" id="WAR22925.1"/>
    </source>
</evidence>
<dbReference type="InterPro" id="IPR002418">
    <property type="entry name" value="Tscrpt_reg_Myc"/>
</dbReference>
<dbReference type="SMART" id="SM00353">
    <property type="entry name" value="HLH"/>
    <property type="match status" value="1"/>
</dbReference>
<comment type="subunit">
    <text evidence="2">Efficient DNA binding requires dimerization with another bHLH protein.</text>
</comment>
<dbReference type="SUPFAM" id="SSF47459">
    <property type="entry name" value="HLH, helix-loop-helix DNA-binding domain"/>
    <property type="match status" value="1"/>
</dbReference>
<dbReference type="EMBL" id="CP111024">
    <property type="protein sequence ID" value="WAR22924.1"/>
    <property type="molecule type" value="Genomic_DNA"/>
</dbReference>
<keyword evidence="1 2" id="KW-0238">DNA-binding</keyword>
<dbReference type="PIRSF" id="PIRSF001705">
    <property type="entry name" value="Myc_protein"/>
    <property type="match status" value="1"/>
</dbReference>
<dbReference type="PROSITE" id="PS50888">
    <property type="entry name" value="BHLH"/>
    <property type="match status" value="1"/>
</dbReference>
<dbReference type="EMBL" id="CP111024">
    <property type="protein sequence ID" value="WAR22925.1"/>
    <property type="molecule type" value="Genomic_DNA"/>
</dbReference>
<protein>
    <submittedName>
        <fullName evidence="6">MYC1-like protein</fullName>
    </submittedName>
</protein>
<evidence type="ECO:0000313" key="8">
    <source>
        <dbReference type="Proteomes" id="UP001164746"/>
    </source>
</evidence>
<dbReference type="InterPro" id="IPR011598">
    <property type="entry name" value="bHLH_dom"/>
</dbReference>
<dbReference type="InterPro" id="IPR036638">
    <property type="entry name" value="HLH_DNA-bd_sf"/>
</dbReference>
<keyword evidence="8" id="KW-1185">Reference proteome</keyword>
<dbReference type="InterPro" id="IPR050433">
    <property type="entry name" value="Myc_transcription_factors"/>
</dbReference>
<comment type="subcellular location">
    <subcellularLocation>
        <location evidence="2">Nucleus</location>
    </subcellularLocation>
</comment>
<organism evidence="6 8">
    <name type="scientific">Mya arenaria</name>
    <name type="common">Soft-shell clam</name>
    <dbReference type="NCBI Taxonomy" id="6604"/>
    <lineage>
        <taxon>Eukaryota</taxon>
        <taxon>Metazoa</taxon>
        <taxon>Spiralia</taxon>
        <taxon>Lophotrochozoa</taxon>
        <taxon>Mollusca</taxon>
        <taxon>Bivalvia</taxon>
        <taxon>Autobranchia</taxon>
        <taxon>Heteroconchia</taxon>
        <taxon>Euheterodonta</taxon>
        <taxon>Imparidentia</taxon>
        <taxon>Neoheterodontei</taxon>
        <taxon>Myida</taxon>
        <taxon>Myoidea</taxon>
        <taxon>Myidae</taxon>
        <taxon>Mya</taxon>
    </lineage>
</organism>
<dbReference type="Pfam" id="PF00010">
    <property type="entry name" value="HLH"/>
    <property type="match status" value="1"/>
</dbReference>
<dbReference type="InterPro" id="IPR012682">
    <property type="entry name" value="Tscrpt_reg_Myc_N"/>
</dbReference>
<dbReference type="Gene3D" id="4.10.280.10">
    <property type="entry name" value="Helix-loop-helix DNA-binding domain"/>
    <property type="match status" value="1"/>
</dbReference>